<feature type="signal peptide" evidence="1">
    <location>
        <begin position="1"/>
        <end position="19"/>
    </location>
</feature>
<reference evidence="2 3" key="1">
    <citation type="submission" date="2016-03" db="EMBL/GenBank/DDBJ databases">
        <authorList>
            <person name="Heylen K."/>
            <person name="De Vos P."/>
            <person name="Vekeman B."/>
        </authorList>
    </citation>
    <scope>NUCLEOTIDE SEQUENCE [LARGE SCALE GENOMIC DNA]</scope>
    <source>
        <strain evidence="2 3">R-49807</strain>
    </source>
</reference>
<protein>
    <submittedName>
        <fullName evidence="2">Uncharacterized protein</fullName>
    </submittedName>
</protein>
<dbReference type="AlphaFoldDB" id="A0AA91I540"/>
<dbReference type="RefSeq" id="WP_064028621.1">
    <property type="nucleotide sequence ID" value="NZ_LUUL01000095.1"/>
</dbReference>
<evidence type="ECO:0000313" key="3">
    <source>
        <dbReference type="Proteomes" id="UP000077734"/>
    </source>
</evidence>
<evidence type="ECO:0000313" key="2">
    <source>
        <dbReference type="EMBL" id="OAI23902.1"/>
    </source>
</evidence>
<keyword evidence="3" id="KW-1185">Reference proteome</keyword>
<dbReference type="Proteomes" id="UP000077734">
    <property type="component" value="Unassembled WGS sequence"/>
</dbReference>
<accession>A0AA91I540</accession>
<organism evidence="2 3">
    <name type="scientific">Methylomonas koyamae</name>
    <dbReference type="NCBI Taxonomy" id="702114"/>
    <lineage>
        <taxon>Bacteria</taxon>
        <taxon>Pseudomonadati</taxon>
        <taxon>Pseudomonadota</taxon>
        <taxon>Gammaproteobacteria</taxon>
        <taxon>Methylococcales</taxon>
        <taxon>Methylococcaceae</taxon>
        <taxon>Methylomonas</taxon>
    </lineage>
</organism>
<evidence type="ECO:0000256" key="1">
    <source>
        <dbReference type="SAM" id="SignalP"/>
    </source>
</evidence>
<feature type="chain" id="PRO_5041640049" evidence="1">
    <location>
        <begin position="20"/>
        <end position="102"/>
    </location>
</feature>
<name>A0AA91I540_9GAMM</name>
<gene>
    <name evidence="2" type="ORF">A1356_16715</name>
</gene>
<proteinExistence type="predicted"/>
<sequence length="102" mass="11323">MTKSVIFCLLIILAESATAAIGGGDNIDFAPLPNEFCNDDARQKHKNLLSQYPKDEGIIKLNAYFIGLCQLAADGNISEHEASIFWAEQRDALLQKRQTLKK</sequence>
<keyword evidence="1" id="KW-0732">Signal</keyword>
<comment type="caution">
    <text evidence="2">The sequence shown here is derived from an EMBL/GenBank/DDBJ whole genome shotgun (WGS) entry which is preliminary data.</text>
</comment>
<dbReference type="EMBL" id="LUUL01000095">
    <property type="protein sequence ID" value="OAI23902.1"/>
    <property type="molecule type" value="Genomic_DNA"/>
</dbReference>